<evidence type="ECO:0000259" key="1">
    <source>
        <dbReference type="Pfam" id="PF12728"/>
    </source>
</evidence>
<dbReference type="InterPro" id="IPR041657">
    <property type="entry name" value="HTH_17"/>
</dbReference>
<accession>A0ABD4ZAM6</accession>
<sequence>MSSMSNYKPIEPALFTISQVTQKLNCERKTIMSLVREGKLKAKRNHIRGKIWITAKSLNAYVES</sequence>
<feature type="domain" description="Helix-turn-helix" evidence="1">
    <location>
        <begin position="14"/>
        <end position="64"/>
    </location>
</feature>
<name>A0ABD4ZAM6_GARVA</name>
<comment type="caution">
    <text evidence="2">The sequence shown here is derived from an EMBL/GenBank/DDBJ whole genome shotgun (WGS) entry which is preliminary data.</text>
</comment>
<organism evidence="2 3">
    <name type="scientific">Gardnerella vaginalis</name>
    <dbReference type="NCBI Taxonomy" id="2702"/>
    <lineage>
        <taxon>Bacteria</taxon>
        <taxon>Bacillati</taxon>
        <taxon>Actinomycetota</taxon>
        <taxon>Actinomycetes</taxon>
        <taxon>Bifidobacteriales</taxon>
        <taxon>Bifidobacteriaceae</taxon>
        <taxon>Gardnerella</taxon>
    </lineage>
</organism>
<protein>
    <submittedName>
        <fullName evidence="2">Helix-turn-helix domain-containing protein</fullName>
    </submittedName>
</protein>
<reference evidence="2 3" key="1">
    <citation type="submission" date="2023-05" db="EMBL/GenBank/DDBJ databases">
        <title>Cataloging the Phylogenetic Diversity of Human Bladder Bacteria.</title>
        <authorList>
            <person name="Du J."/>
        </authorList>
    </citation>
    <scope>NUCLEOTIDE SEQUENCE [LARGE SCALE GENOMIC DNA]</scope>
    <source>
        <strain evidence="2 3">UMB9230</strain>
    </source>
</reference>
<gene>
    <name evidence="2" type="ORF">QP177_04440</name>
</gene>
<evidence type="ECO:0000313" key="2">
    <source>
        <dbReference type="EMBL" id="MDK6695812.1"/>
    </source>
</evidence>
<dbReference type="Proteomes" id="UP001240561">
    <property type="component" value="Unassembled WGS sequence"/>
</dbReference>
<dbReference type="AlphaFoldDB" id="A0ABD4ZAM6"/>
<evidence type="ECO:0000313" key="3">
    <source>
        <dbReference type="Proteomes" id="UP001240561"/>
    </source>
</evidence>
<dbReference type="Pfam" id="PF12728">
    <property type="entry name" value="HTH_17"/>
    <property type="match status" value="1"/>
</dbReference>
<proteinExistence type="predicted"/>
<dbReference type="RefSeq" id="WP_285060485.1">
    <property type="nucleotide sequence ID" value="NZ_JASOGJ010000005.1"/>
</dbReference>
<dbReference type="EMBL" id="JASOGJ010000005">
    <property type="protein sequence ID" value="MDK6695812.1"/>
    <property type="molecule type" value="Genomic_DNA"/>
</dbReference>